<feature type="transmembrane region" description="Helical" evidence="7">
    <location>
        <begin position="66"/>
        <end position="89"/>
    </location>
</feature>
<comment type="caution">
    <text evidence="9">The sequence shown here is derived from an EMBL/GenBank/DDBJ whole genome shotgun (WGS) entry which is preliminary data.</text>
</comment>
<feature type="domain" description="VTT" evidence="8">
    <location>
        <begin position="46"/>
        <end position="174"/>
    </location>
</feature>
<sequence length="229" mass="25338">MATLIDFILHIDVHIVQIVNQFGGWTYLILLAIVFIETGAVVLPFLPGDSLLFAASAIAADPRYHLNIWIFSILFFLACLAGDSLNFLIGHKIGKGLSNHSLFGRLINKESLAKSEAFFEKHGAPAIILARFMPIIRTFAPFAAAGSGFAYRRFIPYSLIGCFSWVLLCCASGYFFGNLPFVQEHFSLIILAIIFVTLLPAIIGFCRSKFQKAPGNIDPAPEYEEESKE</sequence>
<dbReference type="PANTHER" id="PTHR30353:SF0">
    <property type="entry name" value="TRANSMEMBRANE PROTEIN"/>
    <property type="match status" value="1"/>
</dbReference>
<dbReference type="OrthoDB" id="9813426at2"/>
<dbReference type="InterPro" id="IPR032818">
    <property type="entry name" value="DedA-like"/>
</dbReference>
<comment type="similarity">
    <text evidence="2 7">Belongs to the DedA family.</text>
</comment>
<dbReference type="InterPro" id="IPR032816">
    <property type="entry name" value="VTT_dom"/>
</dbReference>
<dbReference type="RefSeq" id="WP_056962143.1">
    <property type="nucleotide sequence ID" value="NZ_AZGM01000093.1"/>
</dbReference>
<protein>
    <submittedName>
        <fullName evidence="9">SNARE-like domain protein</fullName>
    </submittedName>
</protein>
<accession>A0A0R1X8J3</accession>
<keyword evidence="6 7" id="KW-0472">Membrane</keyword>
<evidence type="ECO:0000256" key="2">
    <source>
        <dbReference type="ARBA" id="ARBA00010792"/>
    </source>
</evidence>
<keyword evidence="3 7" id="KW-1003">Cell membrane</keyword>
<dbReference type="Pfam" id="PF09335">
    <property type="entry name" value="VTT_dom"/>
    <property type="match status" value="1"/>
</dbReference>
<organism evidence="9 10">
    <name type="scientific">Limosilactobacillus panis DSM 6035</name>
    <dbReference type="NCBI Taxonomy" id="1423782"/>
    <lineage>
        <taxon>Bacteria</taxon>
        <taxon>Bacillati</taxon>
        <taxon>Bacillota</taxon>
        <taxon>Bacilli</taxon>
        <taxon>Lactobacillales</taxon>
        <taxon>Lactobacillaceae</taxon>
        <taxon>Limosilactobacillus</taxon>
    </lineage>
</organism>
<gene>
    <name evidence="9" type="ORF">FD32_GL000525</name>
</gene>
<evidence type="ECO:0000256" key="5">
    <source>
        <dbReference type="ARBA" id="ARBA00022989"/>
    </source>
</evidence>
<dbReference type="PANTHER" id="PTHR30353">
    <property type="entry name" value="INNER MEMBRANE PROTEIN DEDA-RELATED"/>
    <property type="match status" value="1"/>
</dbReference>
<keyword evidence="5 7" id="KW-1133">Transmembrane helix</keyword>
<evidence type="ECO:0000256" key="7">
    <source>
        <dbReference type="RuleBase" id="RU367016"/>
    </source>
</evidence>
<proteinExistence type="inferred from homology"/>
<feature type="transmembrane region" description="Helical" evidence="7">
    <location>
        <begin position="188"/>
        <end position="206"/>
    </location>
</feature>
<evidence type="ECO:0000256" key="6">
    <source>
        <dbReference type="ARBA" id="ARBA00023136"/>
    </source>
</evidence>
<evidence type="ECO:0000256" key="3">
    <source>
        <dbReference type="ARBA" id="ARBA00022475"/>
    </source>
</evidence>
<evidence type="ECO:0000313" key="9">
    <source>
        <dbReference type="EMBL" id="KRM26193.1"/>
    </source>
</evidence>
<dbReference type="EMBL" id="AZGM01000093">
    <property type="protein sequence ID" value="KRM26193.1"/>
    <property type="molecule type" value="Genomic_DNA"/>
</dbReference>
<keyword evidence="10" id="KW-1185">Reference proteome</keyword>
<dbReference type="Proteomes" id="UP000051412">
    <property type="component" value="Unassembled WGS sequence"/>
</dbReference>
<dbReference type="GO" id="GO:0005886">
    <property type="term" value="C:plasma membrane"/>
    <property type="evidence" value="ECO:0007669"/>
    <property type="project" value="UniProtKB-SubCell"/>
</dbReference>
<evidence type="ECO:0000256" key="1">
    <source>
        <dbReference type="ARBA" id="ARBA00004651"/>
    </source>
</evidence>
<dbReference type="STRING" id="1423782.FD32_GL000525"/>
<evidence type="ECO:0000313" key="10">
    <source>
        <dbReference type="Proteomes" id="UP000051412"/>
    </source>
</evidence>
<name>A0A0R1X8J3_9LACO</name>
<feature type="transmembrane region" description="Helical" evidence="7">
    <location>
        <begin position="154"/>
        <end position="176"/>
    </location>
</feature>
<evidence type="ECO:0000256" key="4">
    <source>
        <dbReference type="ARBA" id="ARBA00022692"/>
    </source>
</evidence>
<reference evidence="9 10" key="1">
    <citation type="journal article" date="2015" name="Genome Announc.">
        <title>Expanding the biotechnology potential of lactobacilli through comparative genomics of 213 strains and associated genera.</title>
        <authorList>
            <person name="Sun Z."/>
            <person name="Harris H.M."/>
            <person name="McCann A."/>
            <person name="Guo C."/>
            <person name="Argimon S."/>
            <person name="Zhang W."/>
            <person name="Yang X."/>
            <person name="Jeffery I.B."/>
            <person name="Cooney J.C."/>
            <person name="Kagawa T.F."/>
            <person name="Liu W."/>
            <person name="Song Y."/>
            <person name="Salvetti E."/>
            <person name="Wrobel A."/>
            <person name="Rasinkangas P."/>
            <person name="Parkhill J."/>
            <person name="Rea M.C."/>
            <person name="O'Sullivan O."/>
            <person name="Ritari J."/>
            <person name="Douillard F.P."/>
            <person name="Paul Ross R."/>
            <person name="Yang R."/>
            <person name="Briner A.E."/>
            <person name="Felis G.E."/>
            <person name="de Vos W.M."/>
            <person name="Barrangou R."/>
            <person name="Klaenhammer T.R."/>
            <person name="Caufield P.W."/>
            <person name="Cui Y."/>
            <person name="Zhang H."/>
            <person name="O'Toole P.W."/>
        </authorList>
    </citation>
    <scope>NUCLEOTIDE SEQUENCE [LARGE SCALE GENOMIC DNA]</scope>
    <source>
        <strain evidence="9 10">DSM 6035</strain>
    </source>
</reference>
<dbReference type="AlphaFoldDB" id="A0A0R1X8J3"/>
<dbReference type="PATRIC" id="fig|1423782.4.peg.538"/>
<keyword evidence="4 7" id="KW-0812">Transmembrane</keyword>
<feature type="transmembrane region" description="Helical" evidence="7">
    <location>
        <begin position="25"/>
        <end position="46"/>
    </location>
</feature>
<evidence type="ECO:0000259" key="8">
    <source>
        <dbReference type="Pfam" id="PF09335"/>
    </source>
</evidence>
<comment type="subcellular location">
    <subcellularLocation>
        <location evidence="1 7">Cell membrane</location>
        <topology evidence="1 7">Multi-pass membrane protein</topology>
    </subcellularLocation>
</comment>